<organism evidence="6 7">
    <name type="scientific">Tepidimicrobium xylanilyticum</name>
    <dbReference type="NCBI Taxonomy" id="1123352"/>
    <lineage>
        <taxon>Bacteria</taxon>
        <taxon>Bacillati</taxon>
        <taxon>Bacillota</taxon>
        <taxon>Tissierellia</taxon>
        <taxon>Tissierellales</taxon>
        <taxon>Tepidimicrobiaceae</taxon>
        <taxon>Tepidimicrobium</taxon>
    </lineage>
</organism>
<dbReference type="InterPro" id="IPR000281">
    <property type="entry name" value="HTH_RpiR"/>
</dbReference>
<dbReference type="Gene3D" id="3.40.50.10490">
    <property type="entry name" value="Glucose-6-phosphate isomerase like protein, domain 1"/>
    <property type="match status" value="1"/>
</dbReference>
<feature type="domain" description="HTH rpiR-type" evidence="4">
    <location>
        <begin position="5"/>
        <end position="81"/>
    </location>
</feature>
<dbReference type="EMBL" id="FNNG01000013">
    <property type="protein sequence ID" value="SDX58373.1"/>
    <property type="molecule type" value="Genomic_DNA"/>
</dbReference>
<sequence length="296" mass="33260">MDKHIDLIKVIQNSFPRLSKGQKLIAEFIMHNYDRAAFMTAAVLGDAVGVSESTVVRFANTLGYNGYRELQKELQELVKNKLTTVQRISLSSNFTDYENALKQVLKKDMDNIEKTIHEIDYIAFQKAIEITLKANNVYVLGLRSSSFLAGYLGFYLNFLLNNVKVVTAGPSDVFEQLLKATDKDVVIGISYPRYSNRTLEALDYAKEKGCKIIGITDSLLSPAAQYADVTLIATSNMLSFVDSLVAPMSLINAFIIALGTERKEDTTSYFEDLEKIWKKHNVYSTKNSSINDINNF</sequence>
<gene>
    <name evidence="6" type="ORF">SAMN05660923_02567</name>
</gene>
<keyword evidence="2" id="KW-0238">DNA-binding</keyword>
<feature type="domain" description="SIS" evidence="5">
    <location>
        <begin position="127"/>
        <end position="265"/>
    </location>
</feature>
<evidence type="ECO:0000259" key="5">
    <source>
        <dbReference type="PROSITE" id="PS51464"/>
    </source>
</evidence>
<proteinExistence type="predicted"/>
<dbReference type="Proteomes" id="UP000198828">
    <property type="component" value="Unassembled WGS sequence"/>
</dbReference>
<evidence type="ECO:0000313" key="7">
    <source>
        <dbReference type="Proteomes" id="UP000198828"/>
    </source>
</evidence>
<dbReference type="OrthoDB" id="2930at2"/>
<dbReference type="Pfam" id="PF01418">
    <property type="entry name" value="HTH_6"/>
    <property type="match status" value="1"/>
</dbReference>
<dbReference type="GO" id="GO:0097367">
    <property type="term" value="F:carbohydrate derivative binding"/>
    <property type="evidence" value="ECO:0007669"/>
    <property type="project" value="InterPro"/>
</dbReference>
<dbReference type="InterPro" id="IPR036388">
    <property type="entry name" value="WH-like_DNA-bd_sf"/>
</dbReference>
<dbReference type="InterPro" id="IPR009057">
    <property type="entry name" value="Homeodomain-like_sf"/>
</dbReference>
<dbReference type="PROSITE" id="PS51464">
    <property type="entry name" value="SIS"/>
    <property type="match status" value="1"/>
</dbReference>
<dbReference type="SUPFAM" id="SSF46689">
    <property type="entry name" value="Homeodomain-like"/>
    <property type="match status" value="1"/>
</dbReference>
<dbReference type="PROSITE" id="PS51071">
    <property type="entry name" value="HTH_RPIR"/>
    <property type="match status" value="1"/>
</dbReference>
<dbReference type="InterPro" id="IPR046348">
    <property type="entry name" value="SIS_dom_sf"/>
</dbReference>
<keyword evidence="3" id="KW-0804">Transcription</keyword>
<name>A0A1H3CVZ3_9FIRM</name>
<dbReference type="GO" id="GO:0003700">
    <property type="term" value="F:DNA-binding transcription factor activity"/>
    <property type="evidence" value="ECO:0007669"/>
    <property type="project" value="InterPro"/>
</dbReference>
<dbReference type="PANTHER" id="PTHR30514:SF18">
    <property type="entry name" value="RPIR-FAMILY TRANSCRIPTIONAL REGULATOR"/>
    <property type="match status" value="1"/>
</dbReference>
<dbReference type="CDD" id="cd05013">
    <property type="entry name" value="SIS_RpiR"/>
    <property type="match status" value="1"/>
</dbReference>
<dbReference type="RefSeq" id="WP_093754351.1">
    <property type="nucleotide sequence ID" value="NZ_BSYN01000009.1"/>
</dbReference>
<evidence type="ECO:0000313" key="6">
    <source>
        <dbReference type="EMBL" id="SDX58373.1"/>
    </source>
</evidence>
<dbReference type="AlphaFoldDB" id="A0A1H3CVZ3"/>
<evidence type="ECO:0000259" key="4">
    <source>
        <dbReference type="PROSITE" id="PS51071"/>
    </source>
</evidence>
<dbReference type="InterPro" id="IPR001347">
    <property type="entry name" value="SIS_dom"/>
</dbReference>
<dbReference type="PANTHER" id="PTHR30514">
    <property type="entry name" value="GLUCOKINASE"/>
    <property type="match status" value="1"/>
</dbReference>
<evidence type="ECO:0000256" key="1">
    <source>
        <dbReference type="ARBA" id="ARBA00023015"/>
    </source>
</evidence>
<dbReference type="GO" id="GO:0003677">
    <property type="term" value="F:DNA binding"/>
    <property type="evidence" value="ECO:0007669"/>
    <property type="project" value="UniProtKB-KW"/>
</dbReference>
<dbReference type="GO" id="GO:1901135">
    <property type="term" value="P:carbohydrate derivative metabolic process"/>
    <property type="evidence" value="ECO:0007669"/>
    <property type="project" value="InterPro"/>
</dbReference>
<dbReference type="SUPFAM" id="SSF53697">
    <property type="entry name" value="SIS domain"/>
    <property type="match status" value="1"/>
</dbReference>
<keyword evidence="1" id="KW-0805">Transcription regulation</keyword>
<dbReference type="Gene3D" id="1.10.10.10">
    <property type="entry name" value="Winged helix-like DNA-binding domain superfamily/Winged helix DNA-binding domain"/>
    <property type="match status" value="1"/>
</dbReference>
<dbReference type="Pfam" id="PF01380">
    <property type="entry name" value="SIS"/>
    <property type="match status" value="1"/>
</dbReference>
<reference evidence="6 7" key="1">
    <citation type="submission" date="2016-10" db="EMBL/GenBank/DDBJ databases">
        <authorList>
            <person name="de Groot N.N."/>
        </authorList>
    </citation>
    <scope>NUCLEOTIDE SEQUENCE [LARGE SCALE GENOMIC DNA]</scope>
    <source>
        <strain evidence="6 7">DSM 23310</strain>
    </source>
</reference>
<protein>
    <submittedName>
        <fullName evidence="6">Transcriptional regulator, RpiR family</fullName>
    </submittedName>
</protein>
<dbReference type="InterPro" id="IPR035472">
    <property type="entry name" value="RpiR-like_SIS"/>
</dbReference>
<evidence type="ECO:0000256" key="3">
    <source>
        <dbReference type="ARBA" id="ARBA00023163"/>
    </source>
</evidence>
<keyword evidence="7" id="KW-1185">Reference proteome</keyword>
<evidence type="ECO:0000256" key="2">
    <source>
        <dbReference type="ARBA" id="ARBA00023125"/>
    </source>
</evidence>
<accession>A0A1H3CVZ3</accession>
<dbReference type="InterPro" id="IPR047640">
    <property type="entry name" value="RpiR-like"/>
</dbReference>